<evidence type="ECO:0000313" key="3">
    <source>
        <dbReference type="EMBL" id="AFK83861.1"/>
    </source>
</evidence>
<dbReference type="SUPFAM" id="SSF48726">
    <property type="entry name" value="Immunoglobulin"/>
    <property type="match status" value="1"/>
</dbReference>
<name>I3VQ17_9BETA</name>
<dbReference type="InterPro" id="IPR007110">
    <property type="entry name" value="Ig-like_dom"/>
</dbReference>
<keyword evidence="1" id="KW-1133">Transmembrane helix</keyword>
<reference evidence="3 4" key="1">
    <citation type="journal article" date="2012" name="J. Virol.">
        <title>A Novel Bat Herpesvirus Encodes Homologues of Major Histocompatibility Complex Classes I and II, C-Type Lectin, and a Unique Family of Immune-Related Genes.</title>
        <authorList>
            <person name="Zhang H."/>
            <person name="Todd S."/>
            <person name="Tachedjian M."/>
            <person name="Barr J.A."/>
            <person name="Luo M."/>
            <person name="Yu M."/>
            <person name="Marsh G.A."/>
            <person name="Crameri G."/>
            <person name="Wang L.F."/>
        </authorList>
    </citation>
    <scope>NUCLEOTIDE SEQUENCE [LARGE SCALE GENOMIC DNA]</scope>
    <source>
        <strain evidence="3">B7D8</strain>
    </source>
</reference>
<keyword evidence="1" id="KW-0812">Transmembrane</keyword>
<evidence type="ECO:0000313" key="4">
    <source>
        <dbReference type="Proteomes" id="UP000103899"/>
    </source>
</evidence>
<feature type="transmembrane region" description="Helical" evidence="1">
    <location>
        <begin position="325"/>
        <end position="343"/>
    </location>
</feature>
<evidence type="ECO:0000256" key="1">
    <source>
        <dbReference type="SAM" id="Phobius"/>
    </source>
</evidence>
<sequence length="416" mass="47538">MIGKAFIVCVIAIFGLGLCNRWGYPKTYPPERFINFTTWVEFNVSGGMNATEVARGAALRIDKIPIYETVNGSWVNVSLSPVYGLDVLGLVETLKNFSNEDWGLINRTRNLTLPVDKFDNNVFTLEINRVCYYAFYLNITDTSYAVSQGEGYNDYFRLMYTVLRRDLRYVGLIQDEEILANGAGRVDVAAKTDMRGYVNSTYDVCTKKFYSLMYAPAISLYYYGRNGTHSVMICHVRHYVPANITIDWYVFKGNATNVGSINQISWGTEERNVTIIVPTPDMDAYVCGVQHVTSNRTVFVHGTERSLLPGRPESRHFNRAIYVKWTVYVVCLLTVLLFGCFLIPRRVVSFYLELVTDCTGSCLRKMNVNRIVYQERVKYALWGRDITDSEACLVEDYVEDRTFGVIHFITLPSDEE</sequence>
<keyword evidence="4" id="KW-1185">Reference proteome</keyword>
<dbReference type="GeneID" id="80534751"/>
<dbReference type="InterPro" id="IPR036179">
    <property type="entry name" value="Ig-like_dom_sf"/>
</dbReference>
<organism evidence="3 4">
    <name type="scientific">miniopterid betaherpesvirus 1</name>
    <dbReference type="NCBI Taxonomy" id="3070189"/>
    <lineage>
        <taxon>Viruses</taxon>
        <taxon>Duplodnaviria</taxon>
        <taxon>Heunggongvirae</taxon>
        <taxon>Peploviricota</taxon>
        <taxon>Herviviricetes</taxon>
        <taxon>Herpesvirales</taxon>
        <taxon>Orthoherpesviridae</taxon>
        <taxon>Betaherpesvirinae</taxon>
        <taxon>Quwivirus</taxon>
        <taxon>Quwivirus miniopteridbeta1</taxon>
    </lineage>
</organism>
<accession>I3VQ17</accession>
<dbReference type="Gene3D" id="2.60.40.10">
    <property type="entry name" value="Immunoglobulins"/>
    <property type="match status" value="1"/>
</dbReference>
<keyword evidence="1" id="KW-0472">Membrane</keyword>
<evidence type="ECO:0000259" key="2">
    <source>
        <dbReference type="PROSITE" id="PS50835"/>
    </source>
</evidence>
<dbReference type="EMBL" id="JQ805139">
    <property type="protein sequence ID" value="AFK83861.1"/>
    <property type="molecule type" value="Genomic_DNA"/>
</dbReference>
<dbReference type="PROSITE" id="PS50835">
    <property type="entry name" value="IG_LIKE"/>
    <property type="match status" value="1"/>
</dbReference>
<protein>
    <submittedName>
        <fullName evidence="3">B39.2</fullName>
    </submittedName>
</protein>
<dbReference type="InterPro" id="IPR013783">
    <property type="entry name" value="Ig-like_fold"/>
</dbReference>
<feature type="domain" description="Ig-like" evidence="2">
    <location>
        <begin position="216"/>
        <end position="299"/>
    </location>
</feature>
<dbReference type="KEGG" id="vg:80534751"/>
<dbReference type="Proteomes" id="UP000103899">
    <property type="component" value="Segment"/>
</dbReference>
<dbReference type="RefSeq" id="YP_010797048.1">
    <property type="nucleotide sequence ID" value="NC_076129.1"/>
</dbReference>
<proteinExistence type="predicted"/>